<gene>
    <name evidence="2" type="ORF">MICAC_3660003</name>
</gene>
<dbReference type="Pfam" id="PF00656">
    <property type="entry name" value="Peptidase_C14"/>
    <property type="match status" value="1"/>
</dbReference>
<organism evidence="2 3">
    <name type="scientific">Microcystis aeruginosa PCC 9443</name>
    <dbReference type="NCBI Taxonomy" id="1160281"/>
    <lineage>
        <taxon>Bacteria</taxon>
        <taxon>Bacillati</taxon>
        <taxon>Cyanobacteriota</taxon>
        <taxon>Cyanophyceae</taxon>
        <taxon>Oscillatoriophycideae</taxon>
        <taxon>Chroococcales</taxon>
        <taxon>Microcystaceae</taxon>
        <taxon>Microcystis</taxon>
    </lineage>
</organism>
<protein>
    <recommendedName>
        <fullName evidence="1">Peptidase C14 caspase domain-containing protein</fullName>
    </recommendedName>
</protein>
<reference evidence="2 3" key="1">
    <citation type="submission" date="2012-04" db="EMBL/GenBank/DDBJ databases">
        <authorList>
            <person name="Genoscope - CEA"/>
        </authorList>
    </citation>
    <scope>NUCLEOTIDE SEQUENCE [LARGE SCALE GENOMIC DNA]</scope>
    <source>
        <strain evidence="2 3">9443</strain>
    </source>
</reference>
<dbReference type="EMBL" id="CAIJ01000297">
    <property type="protein sequence ID" value="CCI02689.1"/>
    <property type="molecule type" value="Genomic_DNA"/>
</dbReference>
<accession>I4G428</accession>
<sequence>MPQGLTLTIGLNSVDPAHYGGWSGNLRACEADAEDMAEIAKSRHFTVQTLLTASATRAKVISEITKAATTLKSGDIFLLSYSGHGGQVPDLNGDELDDHMDETWCLYDGQLIDDEIYNLLGKFVAGVRILVFSDSCHSGTVVKQAYYQGTVAARSATPSTTEVKYRYMPSPIILRTYKQNKAFYDPILANKTLKESREAVRASALLISGCQDNQLSADSNFNGLFTSNLLRVWNNGQFEGDYRRFHKAIKRNMPPDQTPNYFRVGAIDPNFEKQPPFTV</sequence>
<evidence type="ECO:0000313" key="2">
    <source>
        <dbReference type="EMBL" id="CCI02689.1"/>
    </source>
</evidence>
<comment type="caution">
    <text evidence="2">The sequence shown here is derived from an EMBL/GenBank/DDBJ whole genome shotgun (WGS) entry which is preliminary data.</text>
</comment>
<dbReference type="PANTHER" id="PTHR48104">
    <property type="entry name" value="METACASPASE-4"/>
    <property type="match status" value="1"/>
</dbReference>
<feature type="domain" description="Peptidase C14 caspase" evidence="1">
    <location>
        <begin position="17"/>
        <end position="262"/>
    </location>
</feature>
<proteinExistence type="predicted"/>
<dbReference type="GO" id="GO:0004197">
    <property type="term" value="F:cysteine-type endopeptidase activity"/>
    <property type="evidence" value="ECO:0007669"/>
    <property type="project" value="InterPro"/>
</dbReference>
<dbReference type="InterPro" id="IPR011600">
    <property type="entry name" value="Pept_C14_caspase"/>
</dbReference>
<dbReference type="InterPro" id="IPR029030">
    <property type="entry name" value="Caspase-like_dom_sf"/>
</dbReference>
<dbReference type="PANTHER" id="PTHR48104:SF30">
    <property type="entry name" value="METACASPASE-1"/>
    <property type="match status" value="1"/>
</dbReference>
<name>I4G428_MICAE</name>
<evidence type="ECO:0000313" key="3">
    <source>
        <dbReference type="Proteomes" id="UP000003480"/>
    </source>
</evidence>
<dbReference type="Proteomes" id="UP000003480">
    <property type="component" value="Unassembled WGS sequence"/>
</dbReference>
<dbReference type="InterPro" id="IPR050452">
    <property type="entry name" value="Metacaspase"/>
</dbReference>
<dbReference type="GO" id="GO:0006508">
    <property type="term" value="P:proteolysis"/>
    <property type="evidence" value="ECO:0007669"/>
    <property type="project" value="InterPro"/>
</dbReference>
<dbReference type="SUPFAM" id="SSF52129">
    <property type="entry name" value="Caspase-like"/>
    <property type="match status" value="1"/>
</dbReference>
<dbReference type="AlphaFoldDB" id="I4G428"/>
<evidence type="ECO:0000259" key="1">
    <source>
        <dbReference type="Pfam" id="PF00656"/>
    </source>
</evidence>
<dbReference type="GO" id="GO:0005737">
    <property type="term" value="C:cytoplasm"/>
    <property type="evidence" value="ECO:0007669"/>
    <property type="project" value="TreeGrafter"/>
</dbReference>
<dbReference type="HOGENOM" id="CLU_029389_5_0_3"/>
<dbReference type="RefSeq" id="WP_002768321.1">
    <property type="nucleotide sequence ID" value="NZ_HE972984.1"/>
</dbReference>
<dbReference type="Gene3D" id="3.40.50.1460">
    <property type="match status" value="1"/>
</dbReference>